<keyword evidence="7" id="KW-1185">Reference proteome</keyword>
<organism evidence="6 7">
    <name type="scientific">Conidiobolus coronatus (strain ATCC 28846 / CBS 209.66 / NRRL 28638)</name>
    <name type="common">Delacroixia coronata</name>
    <dbReference type="NCBI Taxonomy" id="796925"/>
    <lineage>
        <taxon>Eukaryota</taxon>
        <taxon>Fungi</taxon>
        <taxon>Fungi incertae sedis</taxon>
        <taxon>Zoopagomycota</taxon>
        <taxon>Entomophthoromycotina</taxon>
        <taxon>Entomophthoromycetes</taxon>
        <taxon>Entomophthorales</taxon>
        <taxon>Ancylistaceae</taxon>
        <taxon>Conidiobolus</taxon>
    </lineage>
</organism>
<feature type="domain" description="SHSP" evidence="4">
    <location>
        <begin position="40"/>
        <end position="154"/>
    </location>
</feature>
<dbReference type="PANTHER" id="PTHR11527">
    <property type="entry name" value="HEAT-SHOCK PROTEIN 20 FAMILY MEMBER"/>
    <property type="match status" value="1"/>
</dbReference>
<dbReference type="Pfam" id="PF00011">
    <property type="entry name" value="HSP20"/>
    <property type="match status" value="1"/>
</dbReference>
<dbReference type="SUPFAM" id="SSF49764">
    <property type="entry name" value="HSP20-like chaperones"/>
    <property type="match status" value="1"/>
</dbReference>
<proteinExistence type="inferred from homology"/>
<dbReference type="InterPro" id="IPR031107">
    <property type="entry name" value="Small_HSP"/>
</dbReference>
<evidence type="ECO:0000256" key="1">
    <source>
        <dbReference type="ARBA" id="ARBA00023016"/>
    </source>
</evidence>
<evidence type="ECO:0000313" key="6">
    <source>
        <dbReference type="EMBL" id="KXN74039.1"/>
    </source>
</evidence>
<comment type="similarity">
    <text evidence="2 3">Belongs to the small heat shock protein (HSP20) family.</text>
</comment>
<dbReference type="Gene3D" id="2.60.40.790">
    <property type="match status" value="1"/>
</dbReference>
<dbReference type="STRING" id="796925.A0A137PGB0"/>
<gene>
    <name evidence="6" type="ORF">CONCODRAFT_77050</name>
</gene>
<evidence type="ECO:0000313" key="7">
    <source>
        <dbReference type="Proteomes" id="UP000070444"/>
    </source>
</evidence>
<dbReference type="InterPro" id="IPR007052">
    <property type="entry name" value="CS_dom"/>
</dbReference>
<evidence type="ECO:0000259" key="4">
    <source>
        <dbReference type="PROSITE" id="PS01031"/>
    </source>
</evidence>
<dbReference type="InterPro" id="IPR008978">
    <property type="entry name" value="HSP20-like_chaperone"/>
</dbReference>
<evidence type="ECO:0000256" key="2">
    <source>
        <dbReference type="PROSITE-ProRule" id="PRU00285"/>
    </source>
</evidence>
<accession>A0A137PGB0</accession>
<evidence type="ECO:0000256" key="3">
    <source>
        <dbReference type="RuleBase" id="RU003616"/>
    </source>
</evidence>
<dbReference type="AlphaFoldDB" id="A0A137PGB0"/>
<dbReference type="PROSITE" id="PS51203">
    <property type="entry name" value="CS"/>
    <property type="match status" value="1"/>
</dbReference>
<reference evidence="6 7" key="1">
    <citation type="journal article" date="2015" name="Genome Biol. Evol.">
        <title>Phylogenomic analyses indicate that early fungi evolved digesting cell walls of algal ancestors of land plants.</title>
        <authorList>
            <person name="Chang Y."/>
            <person name="Wang S."/>
            <person name="Sekimoto S."/>
            <person name="Aerts A.L."/>
            <person name="Choi C."/>
            <person name="Clum A."/>
            <person name="LaButti K.M."/>
            <person name="Lindquist E.A."/>
            <person name="Yee Ngan C."/>
            <person name="Ohm R.A."/>
            <person name="Salamov A.A."/>
            <person name="Grigoriev I.V."/>
            <person name="Spatafora J.W."/>
            <person name="Berbee M.L."/>
        </authorList>
    </citation>
    <scope>NUCLEOTIDE SEQUENCE [LARGE SCALE GENOMIC DNA]</scope>
    <source>
        <strain evidence="6 7">NRRL 28638</strain>
    </source>
</reference>
<feature type="domain" description="CS" evidence="5">
    <location>
        <begin position="44"/>
        <end position="151"/>
    </location>
</feature>
<dbReference type="PROSITE" id="PS01031">
    <property type="entry name" value="SHSP"/>
    <property type="match status" value="1"/>
</dbReference>
<dbReference type="CDD" id="cd06464">
    <property type="entry name" value="ACD_sHsps-like"/>
    <property type="match status" value="1"/>
</dbReference>
<dbReference type="Proteomes" id="UP000070444">
    <property type="component" value="Unassembled WGS sequence"/>
</dbReference>
<evidence type="ECO:0000259" key="5">
    <source>
        <dbReference type="PROSITE" id="PS51203"/>
    </source>
</evidence>
<protein>
    <submittedName>
        <fullName evidence="6">Heat shock protein Hsp20</fullName>
    </submittedName>
</protein>
<sequence>MSLNRFYRPFFESTRSVDNLFNHEFNRIFNNFGLAHPNRFAVFNQGPSVNLYDTKAETKLQVELPGYKKEDVKISIKDKYLTISGESKAEKDVDQDNLKIAERSFGKFSRSFQLDSNNDAEAIQAKYENGILEVTIPKKEPIEPESQEKLIEIS</sequence>
<keyword evidence="1 6" id="KW-0346">Stress response</keyword>
<name>A0A137PGB0_CONC2</name>
<dbReference type="InterPro" id="IPR002068">
    <property type="entry name" value="A-crystallin/Hsp20_dom"/>
</dbReference>
<dbReference type="OrthoDB" id="1431247at2759"/>
<dbReference type="OMA" id="PWQEMNT"/>
<dbReference type="EMBL" id="KQ964428">
    <property type="protein sequence ID" value="KXN74039.1"/>
    <property type="molecule type" value="Genomic_DNA"/>
</dbReference>